<evidence type="ECO:0000313" key="5">
    <source>
        <dbReference type="Proteomes" id="UP000011543"/>
    </source>
</evidence>
<reference evidence="3 5" key="3">
    <citation type="journal article" date="2014" name="PLoS Genet.">
        <title>Phylogenetically driven sequencing of extremely halophilic archaea reveals strategies for static and dynamic osmo-response.</title>
        <authorList>
            <person name="Becker E.A."/>
            <person name="Seitzer P.M."/>
            <person name="Tritt A."/>
            <person name="Larsen D."/>
            <person name="Krusor M."/>
            <person name="Yao A.I."/>
            <person name="Wu D."/>
            <person name="Madern D."/>
            <person name="Eisen J.A."/>
            <person name="Darling A.E."/>
            <person name="Facciotti M.T."/>
        </authorList>
    </citation>
    <scope>NUCLEOTIDE SEQUENCE [LARGE SCALE GENOMIC DNA]</scope>
    <source>
        <strain evidence="5">ATCC 43099 / DSM 3394 / CCM 3739 / CIP 104546 / IAM 13178 / JCM 8861 / NBRC 102185 / NCIMB 2190 / MS3</strain>
        <strain evidence="3">MS-3</strain>
    </source>
</reference>
<dbReference type="AlphaFoldDB" id="D3T2K0"/>
<dbReference type="Proteomes" id="UP000011543">
    <property type="component" value="Unassembled WGS sequence"/>
</dbReference>
<dbReference type="Pfam" id="PF03551">
    <property type="entry name" value="PadR"/>
    <property type="match status" value="1"/>
</dbReference>
<dbReference type="InterPro" id="IPR036390">
    <property type="entry name" value="WH_DNA-bd_sf"/>
</dbReference>
<protein>
    <submittedName>
        <fullName evidence="2">PadR family transcription regulator phiCh1-VP56</fullName>
    </submittedName>
    <submittedName>
        <fullName evidence="3">PadR-like family transcriptional regulator</fullName>
    </submittedName>
</protein>
<dbReference type="SUPFAM" id="SSF46785">
    <property type="entry name" value="Winged helix' DNA-binding domain"/>
    <property type="match status" value="1"/>
</dbReference>
<organism evidence="2 4">
    <name type="scientific">Natrialba magadii (strain ATCC 43099 / DSM 3394 / CCM 3739 / CIP 104546 / IAM 13178 / JCM 8861 / NBRC 102185 / NCIMB 2190 / MS3)</name>
    <name type="common">Natronobacterium magadii</name>
    <dbReference type="NCBI Taxonomy" id="547559"/>
    <lineage>
        <taxon>Archaea</taxon>
        <taxon>Methanobacteriati</taxon>
        <taxon>Methanobacteriota</taxon>
        <taxon>Stenosarchaea group</taxon>
        <taxon>Halobacteria</taxon>
        <taxon>Halobacteriales</taxon>
        <taxon>Natrialbaceae</taxon>
        <taxon>Natrialba</taxon>
    </lineage>
</organism>
<reference evidence="2" key="4">
    <citation type="submission" date="2016-09" db="EMBL/GenBank/DDBJ databases">
        <authorList>
            <person name="Pfeiffer F."/>
        </authorList>
    </citation>
    <scope>NUCLEOTIDE SEQUENCE</scope>
    <source>
        <strain evidence="2">ATCC 43099</strain>
        <plasmid evidence="2">pNMAG03</plasmid>
    </source>
</reference>
<evidence type="ECO:0000313" key="4">
    <source>
        <dbReference type="Proteomes" id="UP000001879"/>
    </source>
</evidence>
<sequence>MRENNPNTVKLNEQRQSNLYGEVQNGRAVVRCGDCGTVFSATDAETHQCTEPEYIATDGGVNFQRDLTGFQRDIMFCLRRIERGKATEDQPYGLGIKRELERTRDVDVVNHGRLYPNLDELVEIGLIEKSMVDRRTNEYSTTNTGQQLVDDYSSWVLETVAERLPAAEAGGQQ</sequence>
<dbReference type="Gene3D" id="1.10.10.10">
    <property type="entry name" value="Winged helix-like DNA-binding domain superfamily/Winged helix DNA-binding domain"/>
    <property type="match status" value="1"/>
</dbReference>
<reference evidence="2 4" key="2">
    <citation type="journal article" date="2012" name="BMC Genomics">
        <title>A comparative genomics perspective on the genetic content of the alkaliphilic haloarchaeon Natrialba magadii ATCC 43099T.</title>
        <authorList>
            <person name="Siddaramappa S."/>
            <person name="Challacombe J.F."/>
            <person name="Decastro R.E."/>
            <person name="Pfeiffer F."/>
            <person name="Sastre D.E."/>
            <person name="Gimenez M.I."/>
            <person name="Paggi R.A."/>
            <person name="Detter J.C."/>
            <person name="Davenport K.W."/>
            <person name="Goodwin L.A."/>
            <person name="Kyrpides N."/>
            <person name="Tapia R."/>
            <person name="Pitluck S."/>
            <person name="Lucas S."/>
            <person name="Woyke T."/>
            <person name="Maupin-Furlow J.A."/>
        </authorList>
    </citation>
    <scope>NUCLEOTIDE SEQUENCE [LARGE SCALE GENOMIC DNA]</scope>
    <source>
        <strain evidence="2">ATCC 43099</strain>
        <strain evidence="4">ATCC 43099 / DSM 3394 / CCM 3739 / CIP 104546 / IAM 13178 / JCM 8861 / NBRC 102185 / NCIMB 2190 / MS3</strain>
    </source>
</reference>
<dbReference type="EMBL" id="AOHS01000065">
    <property type="protein sequence ID" value="ELY22962.1"/>
    <property type="molecule type" value="Genomic_DNA"/>
</dbReference>
<keyword evidence="4" id="KW-1185">Reference proteome</keyword>
<dbReference type="GeneID" id="8826929"/>
<dbReference type="HOGENOM" id="CLU_1544243_0_0_2"/>
<dbReference type="KEGG" id="nmg:Nmag_4301"/>
<evidence type="ECO:0000313" key="2">
    <source>
        <dbReference type="EMBL" id="ADD07809.1"/>
    </source>
</evidence>
<dbReference type="InterPro" id="IPR036388">
    <property type="entry name" value="WH-like_DNA-bd_sf"/>
</dbReference>
<evidence type="ECO:0000259" key="1">
    <source>
        <dbReference type="Pfam" id="PF03551"/>
    </source>
</evidence>
<name>D3T2K0_NATMM</name>
<dbReference type="PATRIC" id="fig|547559.17.peg.4123"/>
<reference evidence="4" key="1">
    <citation type="submission" date="2010-02" db="EMBL/GenBank/DDBJ databases">
        <title>Complete sequence of plasmid 3 of Natrialba magadii ATCC 43099.</title>
        <authorList>
            <consortium name="US DOE Joint Genome Institute"/>
            <person name="Lucas S."/>
            <person name="Copeland A."/>
            <person name="Lapidus A."/>
            <person name="Cheng J.-F."/>
            <person name="Bruce D."/>
            <person name="Goodwin L."/>
            <person name="Pitluck S."/>
            <person name="Davenport K."/>
            <person name="Saunders E."/>
            <person name="Detter J.C."/>
            <person name="Han C."/>
            <person name="Tapia R."/>
            <person name="Land M."/>
            <person name="Hauser L."/>
            <person name="Kyrpides N."/>
            <person name="Mikhailova N."/>
            <person name="De Castro R.E."/>
            <person name="Maupin-Furlow J.A."/>
            <person name="Woyke T."/>
        </authorList>
    </citation>
    <scope>NUCLEOTIDE SEQUENCE [LARGE SCALE GENOMIC DNA]</scope>
    <source>
        <strain evidence="4">ATCC 43099 / DSM 3394 / CCM 3739 / CIP 104546 / IAM 13178 / JCM 8861 / NBRC 102185 / NCIMB 2190 / MS3</strain>
        <plasmid evidence="4">pNMAG03</plasmid>
    </source>
</reference>
<geneLocation type="plasmid" evidence="2 4">
    <name>pNMAG03</name>
</geneLocation>
<dbReference type="RefSeq" id="WP_004217559.1">
    <property type="nucleotide sequence ID" value="NC_013925.1"/>
</dbReference>
<dbReference type="InterPro" id="IPR005149">
    <property type="entry name" value="Tscrpt_reg_PadR_N"/>
</dbReference>
<keyword evidence="2" id="KW-0614">Plasmid</keyword>
<gene>
    <name evidence="2" type="ordered locus">Nmag_4301</name>
    <name evidence="3" type="ORF">C500_20900</name>
</gene>
<accession>D3T2K0</accession>
<evidence type="ECO:0000313" key="3">
    <source>
        <dbReference type="EMBL" id="ELY22962.1"/>
    </source>
</evidence>
<dbReference type="Proteomes" id="UP000001879">
    <property type="component" value="Plasmid pNMAG03"/>
</dbReference>
<proteinExistence type="predicted"/>
<feature type="domain" description="Transcription regulator PadR N-terminal" evidence="1">
    <location>
        <begin position="88"/>
        <end position="148"/>
    </location>
</feature>
<dbReference type="EMBL" id="CP001935">
    <property type="protein sequence ID" value="ADD07809.1"/>
    <property type="molecule type" value="Genomic_DNA"/>
</dbReference>